<dbReference type="GO" id="GO:0006635">
    <property type="term" value="P:fatty acid beta-oxidation"/>
    <property type="evidence" value="ECO:0007669"/>
    <property type="project" value="TreeGrafter"/>
</dbReference>
<evidence type="ECO:0000256" key="3">
    <source>
        <dbReference type="RuleBase" id="RU003707"/>
    </source>
</evidence>
<reference evidence="5 6" key="1">
    <citation type="submission" date="2016-11" db="EMBL/GenBank/DDBJ databases">
        <title>Comparative genomics of Acidibacillus ferroxidans species.</title>
        <authorList>
            <person name="Oliveira G."/>
            <person name="Nunes G."/>
            <person name="Oliveira R."/>
            <person name="Araujo F."/>
            <person name="Salim A."/>
            <person name="Scholte L."/>
            <person name="Morais D."/>
            <person name="Nancucheo I."/>
            <person name="Johnson D.B."/>
            <person name="Grail B."/>
            <person name="Bittencourt J."/>
            <person name="Valadares R."/>
        </authorList>
    </citation>
    <scope>NUCLEOTIDE SEQUENCE [LARGE SCALE GENOMIC DNA]</scope>
    <source>
        <strain evidence="5 6">Y002</strain>
    </source>
</reference>
<dbReference type="InterPro" id="IPR014748">
    <property type="entry name" value="Enoyl-CoA_hydra_C"/>
</dbReference>
<dbReference type="Proteomes" id="UP000245380">
    <property type="component" value="Unassembled WGS sequence"/>
</dbReference>
<comment type="caution">
    <text evidence="5">The sequence shown here is derived from an EMBL/GenBank/DDBJ whole genome shotgun (WGS) entry which is preliminary data.</text>
</comment>
<dbReference type="PANTHER" id="PTHR11941">
    <property type="entry name" value="ENOYL-COA HYDRATASE-RELATED"/>
    <property type="match status" value="1"/>
</dbReference>
<dbReference type="InterPro" id="IPR001753">
    <property type="entry name" value="Enoyl-CoA_hydra/iso"/>
</dbReference>
<dbReference type="InterPro" id="IPR029045">
    <property type="entry name" value="ClpP/crotonase-like_dom_sf"/>
</dbReference>
<dbReference type="Pfam" id="PF00378">
    <property type="entry name" value="ECH_1"/>
    <property type="match status" value="1"/>
</dbReference>
<evidence type="ECO:0000256" key="4">
    <source>
        <dbReference type="SAM" id="Coils"/>
    </source>
</evidence>
<comment type="similarity">
    <text evidence="1 3">Belongs to the enoyl-CoA hydratase/isomerase family.</text>
</comment>
<dbReference type="SUPFAM" id="SSF52096">
    <property type="entry name" value="ClpP/crotonase"/>
    <property type="match status" value="1"/>
</dbReference>
<dbReference type="PROSITE" id="PS00166">
    <property type="entry name" value="ENOYL_COA_HYDRATASE"/>
    <property type="match status" value="1"/>
</dbReference>
<protein>
    <submittedName>
        <fullName evidence="5">Enoyl-CoA hydratase</fullName>
    </submittedName>
</protein>
<dbReference type="PANTHER" id="PTHR11941:SF54">
    <property type="entry name" value="ENOYL-COA HYDRATASE, MITOCHONDRIAL"/>
    <property type="match status" value="1"/>
</dbReference>
<dbReference type="Gene3D" id="1.10.12.10">
    <property type="entry name" value="Lyase 2-enoyl-coa Hydratase, Chain A, domain 2"/>
    <property type="match status" value="1"/>
</dbReference>
<organism evidence="5 6">
    <name type="scientific">Sulfoacidibacillus thermotolerans</name>
    <name type="common">Acidibacillus sulfuroxidans</name>
    <dbReference type="NCBI Taxonomy" id="1765684"/>
    <lineage>
        <taxon>Bacteria</taxon>
        <taxon>Bacillati</taxon>
        <taxon>Bacillota</taxon>
        <taxon>Bacilli</taxon>
        <taxon>Bacillales</taxon>
        <taxon>Alicyclobacillaceae</taxon>
        <taxon>Sulfoacidibacillus</taxon>
    </lineage>
</organism>
<dbReference type="CDD" id="cd06558">
    <property type="entry name" value="crotonase-like"/>
    <property type="match status" value="1"/>
</dbReference>
<dbReference type="InterPro" id="IPR018376">
    <property type="entry name" value="Enoyl-CoA_hyd/isom_CS"/>
</dbReference>
<dbReference type="GO" id="GO:0016836">
    <property type="term" value="F:hydro-lyase activity"/>
    <property type="evidence" value="ECO:0007669"/>
    <property type="project" value="UniProtKB-ARBA"/>
</dbReference>
<keyword evidence="4" id="KW-0175">Coiled coil</keyword>
<dbReference type="Gene3D" id="3.90.226.10">
    <property type="entry name" value="2-enoyl-CoA Hydratase, Chain A, domain 1"/>
    <property type="match status" value="1"/>
</dbReference>
<evidence type="ECO:0000256" key="2">
    <source>
        <dbReference type="ARBA" id="ARBA00023239"/>
    </source>
</evidence>
<accession>A0A2U3D934</accession>
<evidence type="ECO:0000313" key="5">
    <source>
        <dbReference type="EMBL" id="PWI57786.1"/>
    </source>
</evidence>
<sequence>MIVSLCEVRVDQHTAIVTLNRAEAMNALSTELLEEMRARLQELSQNPDVRCVVLTGAGERAFCAGADLKERRGMNEEQVVQAVGRIRAAVEAVAALPMPTIAAVRGVALGGGMELALACDVRIVADNAVLGLTETRLAIIPGAGGTQRLARIVGLGRANELIFTGRRFDGNEAFAIGFAQYVTEANDVLPKAMQIAATIGEGGPIALRAAKRAIREGSDLPLQAGLKVEWSAYEEVLRTSDRLEGLRAFAEKRKPNYTGQ</sequence>
<dbReference type="AlphaFoldDB" id="A0A2U3D934"/>
<feature type="coiled-coil region" evidence="4">
    <location>
        <begin position="19"/>
        <end position="46"/>
    </location>
</feature>
<gene>
    <name evidence="5" type="ORF">BM613_06950</name>
</gene>
<evidence type="ECO:0000256" key="1">
    <source>
        <dbReference type="ARBA" id="ARBA00005254"/>
    </source>
</evidence>
<keyword evidence="2" id="KW-0456">Lyase</keyword>
<dbReference type="FunFam" id="3.90.226.10:FF:000009">
    <property type="entry name" value="Carnitinyl-CoA dehydratase"/>
    <property type="match status" value="1"/>
</dbReference>
<keyword evidence="6" id="KW-1185">Reference proteome</keyword>
<dbReference type="EMBL" id="MPDK01000009">
    <property type="protein sequence ID" value="PWI57786.1"/>
    <property type="molecule type" value="Genomic_DNA"/>
</dbReference>
<evidence type="ECO:0000313" key="6">
    <source>
        <dbReference type="Proteomes" id="UP000245380"/>
    </source>
</evidence>
<dbReference type="FunFam" id="1.10.12.10:FF:000001">
    <property type="entry name" value="Probable enoyl-CoA hydratase, mitochondrial"/>
    <property type="match status" value="1"/>
</dbReference>
<proteinExistence type="inferred from homology"/>
<name>A0A2U3D934_SULT2</name>